<feature type="domain" description="MPN" evidence="6">
    <location>
        <begin position="70"/>
        <end position="194"/>
    </location>
</feature>
<organism evidence="7 8">
    <name type="scientific">Novosphingobium colocasiae</name>
    <dbReference type="NCBI Taxonomy" id="1256513"/>
    <lineage>
        <taxon>Bacteria</taxon>
        <taxon>Pseudomonadati</taxon>
        <taxon>Pseudomonadota</taxon>
        <taxon>Alphaproteobacteria</taxon>
        <taxon>Sphingomonadales</taxon>
        <taxon>Sphingomonadaceae</taxon>
        <taxon>Novosphingobium</taxon>
    </lineage>
</organism>
<dbReference type="PANTHER" id="PTHR30471">
    <property type="entry name" value="DNA REPAIR PROTEIN RADC"/>
    <property type="match status" value="1"/>
</dbReference>
<dbReference type="AlphaFoldDB" id="A0A918UHG1"/>
<keyword evidence="2" id="KW-0479">Metal-binding</keyword>
<dbReference type="Gene3D" id="3.40.140.10">
    <property type="entry name" value="Cytidine Deaminase, domain 2"/>
    <property type="match status" value="1"/>
</dbReference>
<dbReference type="Pfam" id="PF04002">
    <property type="entry name" value="RadC"/>
    <property type="match status" value="1"/>
</dbReference>
<dbReference type="SUPFAM" id="SSF102712">
    <property type="entry name" value="JAB1/MPN domain"/>
    <property type="match status" value="1"/>
</dbReference>
<dbReference type="InterPro" id="IPR025657">
    <property type="entry name" value="RadC_JAB"/>
</dbReference>
<keyword evidence="1" id="KW-0645">Protease</keyword>
<keyword evidence="3" id="KW-0378">Hydrolase</keyword>
<evidence type="ECO:0000256" key="5">
    <source>
        <dbReference type="ARBA" id="ARBA00023049"/>
    </source>
</evidence>
<comment type="caution">
    <text evidence="7">The sequence shown here is derived from an EMBL/GenBank/DDBJ whole genome shotgun (WGS) entry which is preliminary data.</text>
</comment>
<dbReference type="InterPro" id="IPR037518">
    <property type="entry name" value="MPN"/>
</dbReference>
<reference evidence="7" key="2">
    <citation type="submission" date="2020-09" db="EMBL/GenBank/DDBJ databases">
        <authorList>
            <person name="Sun Q."/>
            <person name="Kim S."/>
        </authorList>
    </citation>
    <scope>NUCLEOTIDE SEQUENCE</scope>
    <source>
        <strain evidence="7">KCTC 32255</strain>
    </source>
</reference>
<dbReference type="PROSITE" id="PS01302">
    <property type="entry name" value="UPF0758"/>
    <property type="match status" value="1"/>
</dbReference>
<keyword evidence="4" id="KW-0862">Zinc</keyword>
<protein>
    <recommendedName>
        <fullName evidence="6">MPN domain-containing protein</fullName>
    </recommendedName>
</protein>
<evidence type="ECO:0000256" key="4">
    <source>
        <dbReference type="ARBA" id="ARBA00022833"/>
    </source>
</evidence>
<dbReference type="InterPro" id="IPR020891">
    <property type="entry name" value="UPF0758_CS"/>
</dbReference>
<dbReference type="GO" id="GO:0046872">
    <property type="term" value="F:metal ion binding"/>
    <property type="evidence" value="ECO:0007669"/>
    <property type="project" value="UniProtKB-KW"/>
</dbReference>
<sequence>MARILGPVLGPAAEAEAERLIGHFGTLARLHAASTQAIVEASSDGEAVAEALDAARSFTVAAARERLVGQAVDPDSAQFRDYLISTIGMRAEEVVHMVYSDERGLFLGDDLTNSGCAASSMIPLRLLVRRALDLNARRVVLAHNHPSGLATPSKADIAATSRANAVLRALEVRLVDHLIVAGGQVCSMRALRLL</sequence>
<dbReference type="GO" id="GO:0006508">
    <property type="term" value="P:proteolysis"/>
    <property type="evidence" value="ECO:0007669"/>
    <property type="project" value="UniProtKB-KW"/>
</dbReference>
<dbReference type="Proteomes" id="UP000648075">
    <property type="component" value="Unassembled WGS sequence"/>
</dbReference>
<dbReference type="PROSITE" id="PS50249">
    <property type="entry name" value="MPN"/>
    <property type="match status" value="1"/>
</dbReference>
<reference evidence="7" key="1">
    <citation type="journal article" date="2014" name="Int. J. Syst. Evol. Microbiol.">
        <title>Complete genome sequence of Corynebacterium casei LMG S-19264T (=DSM 44701T), isolated from a smear-ripened cheese.</title>
        <authorList>
            <consortium name="US DOE Joint Genome Institute (JGI-PGF)"/>
            <person name="Walter F."/>
            <person name="Albersmeier A."/>
            <person name="Kalinowski J."/>
            <person name="Ruckert C."/>
        </authorList>
    </citation>
    <scope>NUCLEOTIDE SEQUENCE</scope>
    <source>
        <strain evidence="7">KCTC 32255</strain>
    </source>
</reference>
<dbReference type="EMBL" id="BMZA01000009">
    <property type="protein sequence ID" value="GGZ09055.1"/>
    <property type="molecule type" value="Genomic_DNA"/>
</dbReference>
<keyword evidence="8" id="KW-1185">Reference proteome</keyword>
<evidence type="ECO:0000259" key="6">
    <source>
        <dbReference type="PROSITE" id="PS50249"/>
    </source>
</evidence>
<proteinExistence type="predicted"/>
<evidence type="ECO:0000313" key="8">
    <source>
        <dbReference type="Proteomes" id="UP000648075"/>
    </source>
</evidence>
<evidence type="ECO:0000256" key="2">
    <source>
        <dbReference type="ARBA" id="ARBA00022723"/>
    </source>
</evidence>
<keyword evidence="5" id="KW-0482">Metalloprotease</keyword>
<accession>A0A918UHG1</accession>
<gene>
    <name evidence="7" type="ORF">GCM10011614_24990</name>
</gene>
<dbReference type="PANTHER" id="PTHR30471:SF3">
    <property type="entry name" value="UPF0758 PROTEIN YEES-RELATED"/>
    <property type="match status" value="1"/>
</dbReference>
<dbReference type="GO" id="GO:0008237">
    <property type="term" value="F:metallopeptidase activity"/>
    <property type="evidence" value="ECO:0007669"/>
    <property type="project" value="UniProtKB-KW"/>
</dbReference>
<name>A0A918UHG1_9SPHN</name>
<evidence type="ECO:0000256" key="3">
    <source>
        <dbReference type="ARBA" id="ARBA00022801"/>
    </source>
</evidence>
<dbReference type="RefSeq" id="WP_229814103.1">
    <property type="nucleotide sequence ID" value="NZ_BMZA01000009.1"/>
</dbReference>
<evidence type="ECO:0000256" key="1">
    <source>
        <dbReference type="ARBA" id="ARBA00022670"/>
    </source>
</evidence>
<evidence type="ECO:0000313" key="7">
    <source>
        <dbReference type="EMBL" id="GGZ09055.1"/>
    </source>
</evidence>
<dbReference type="InterPro" id="IPR001405">
    <property type="entry name" value="UPF0758"/>
</dbReference>